<keyword evidence="1" id="KW-0472">Membrane</keyword>
<proteinExistence type="predicted"/>
<dbReference type="Proteomes" id="UP000824782">
    <property type="component" value="Unassembled WGS sequence"/>
</dbReference>
<sequence length="93" mass="10713">MCPLLEELIHQVGLGATVCPSSHFLLLLENLQWSFGTFTILLPREERSYGWLPLGIFVLFANFDCDLSNWFSFFLCPVFLSCTLWAFFGSYHP</sequence>
<feature type="transmembrane region" description="Helical" evidence="1">
    <location>
        <begin position="70"/>
        <end position="88"/>
    </location>
</feature>
<accession>A0AAV7APE3</accession>
<keyword evidence="1" id="KW-1133">Transmembrane helix</keyword>
<evidence type="ECO:0000256" key="1">
    <source>
        <dbReference type="SAM" id="Phobius"/>
    </source>
</evidence>
<name>A0AAV7APE3_ENGPU</name>
<organism evidence="2 3">
    <name type="scientific">Engystomops pustulosus</name>
    <name type="common">Tungara frog</name>
    <name type="synonym">Physalaemus pustulosus</name>
    <dbReference type="NCBI Taxonomy" id="76066"/>
    <lineage>
        <taxon>Eukaryota</taxon>
        <taxon>Metazoa</taxon>
        <taxon>Chordata</taxon>
        <taxon>Craniata</taxon>
        <taxon>Vertebrata</taxon>
        <taxon>Euteleostomi</taxon>
        <taxon>Amphibia</taxon>
        <taxon>Batrachia</taxon>
        <taxon>Anura</taxon>
        <taxon>Neobatrachia</taxon>
        <taxon>Hyloidea</taxon>
        <taxon>Leptodactylidae</taxon>
        <taxon>Leiuperinae</taxon>
        <taxon>Engystomops</taxon>
    </lineage>
</organism>
<dbReference type="AlphaFoldDB" id="A0AAV7APE3"/>
<dbReference type="EMBL" id="WNYA01000007">
    <property type="protein sequence ID" value="KAG8563096.1"/>
    <property type="molecule type" value="Genomic_DNA"/>
</dbReference>
<protein>
    <submittedName>
        <fullName evidence="2">Uncharacterized protein</fullName>
    </submittedName>
</protein>
<reference evidence="2" key="1">
    <citation type="thesis" date="2020" institute="ProQuest LLC" country="789 East Eisenhower Parkway, Ann Arbor, MI, USA">
        <title>Comparative Genomics and Chromosome Evolution.</title>
        <authorList>
            <person name="Mudd A.B."/>
        </authorList>
    </citation>
    <scope>NUCLEOTIDE SEQUENCE</scope>
    <source>
        <strain evidence="2">237g6f4</strain>
        <tissue evidence="2">Blood</tissue>
    </source>
</reference>
<evidence type="ECO:0000313" key="2">
    <source>
        <dbReference type="EMBL" id="KAG8563096.1"/>
    </source>
</evidence>
<gene>
    <name evidence="2" type="ORF">GDO81_015931</name>
</gene>
<comment type="caution">
    <text evidence="2">The sequence shown here is derived from an EMBL/GenBank/DDBJ whole genome shotgun (WGS) entry which is preliminary data.</text>
</comment>
<keyword evidence="1" id="KW-0812">Transmembrane</keyword>
<keyword evidence="3" id="KW-1185">Reference proteome</keyword>
<evidence type="ECO:0000313" key="3">
    <source>
        <dbReference type="Proteomes" id="UP000824782"/>
    </source>
</evidence>